<accession>A0A401TWI2</accession>
<keyword evidence="2" id="KW-0812">Transmembrane</keyword>
<dbReference type="STRING" id="137246.A0A401TWI2"/>
<evidence type="ECO:0000256" key="1">
    <source>
        <dbReference type="ARBA" id="ARBA00022723"/>
    </source>
</evidence>
<proteinExistence type="predicted"/>
<dbReference type="PANTHER" id="PTHR43294:SF10">
    <property type="entry name" value="POTASSIUM-TRANSPORTING ATPASE ALPHA CHAIN 1"/>
    <property type="match status" value="1"/>
</dbReference>
<feature type="non-terminal residue" evidence="4">
    <location>
        <position position="83"/>
    </location>
</feature>
<evidence type="ECO:0000313" key="5">
    <source>
        <dbReference type="Proteomes" id="UP000287033"/>
    </source>
</evidence>
<dbReference type="InterPro" id="IPR004014">
    <property type="entry name" value="ATPase_P-typ_cation-transptr_N"/>
</dbReference>
<dbReference type="InterPro" id="IPR050510">
    <property type="entry name" value="Cation_transp_ATPase_P-type"/>
</dbReference>
<dbReference type="GO" id="GO:1990573">
    <property type="term" value="P:potassium ion import across plasma membrane"/>
    <property type="evidence" value="ECO:0007669"/>
    <property type="project" value="TreeGrafter"/>
</dbReference>
<dbReference type="SUPFAM" id="SSF81665">
    <property type="entry name" value="Calcium ATPase, transmembrane domain M"/>
    <property type="match status" value="1"/>
</dbReference>
<dbReference type="GO" id="GO:0046872">
    <property type="term" value="F:metal ion binding"/>
    <property type="evidence" value="ECO:0007669"/>
    <property type="project" value="UniProtKB-KW"/>
</dbReference>
<evidence type="ECO:0000259" key="3">
    <source>
        <dbReference type="SMART" id="SM00831"/>
    </source>
</evidence>
<dbReference type="EMBL" id="BEZZ01200094">
    <property type="protein sequence ID" value="GCC47007.1"/>
    <property type="molecule type" value="Genomic_DNA"/>
</dbReference>
<keyword evidence="1" id="KW-0479">Metal-binding</keyword>
<keyword evidence="5" id="KW-1185">Reference proteome</keyword>
<feature type="transmembrane region" description="Helical" evidence="2">
    <location>
        <begin position="46"/>
        <end position="71"/>
    </location>
</feature>
<organism evidence="4 5">
    <name type="scientific">Chiloscyllium punctatum</name>
    <name type="common">Brownbanded bambooshark</name>
    <name type="synonym">Hemiscyllium punctatum</name>
    <dbReference type="NCBI Taxonomy" id="137246"/>
    <lineage>
        <taxon>Eukaryota</taxon>
        <taxon>Metazoa</taxon>
        <taxon>Chordata</taxon>
        <taxon>Craniata</taxon>
        <taxon>Vertebrata</taxon>
        <taxon>Chondrichthyes</taxon>
        <taxon>Elasmobranchii</taxon>
        <taxon>Galeomorphii</taxon>
        <taxon>Galeoidea</taxon>
        <taxon>Orectolobiformes</taxon>
        <taxon>Hemiscylliidae</taxon>
        <taxon>Chiloscyllium</taxon>
    </lineage>
</organism>
<keyword evidence="2" id="KW-0472">Membrane</keyword>
<dbReference type="GO" id="GO:1902600">
    <property type="term" value="P:proton transmembrane transport"/>
    <property type="evidence" value="ECO:0007669"/>
    <property type="project" value="TreeGrafter"/>
</dbReference>
<dbReference type="Proteomes" id="UP000287033">
    <property type="component" value="Unassembled WGS sequence"/>
</dbReference>
<dbReference type="Gene3D" id="1.20.1110.10">
    <property type="entry name" value="Calcium-transporting ATPase, transmembrane domain"/>
    <property type="match status" value="1"/>
</dbReference>
<dbReference type="GO" id="GO:0005886">
    <property type="term" value="C:plasma membrane"/>
    <property type="evidence" value="ECO:0007669"/>
    <property type="project" value="TreeGrafter"/>
</dbReference>
<dbReference type="GO" id="GO:0006883">
    <property type="term" value="P:intracellular sodium ion homeostasis"/>
    <property type="evidence" value="ECO:0007669"/>
    <property type="project" value="TreeGrafter"/>
</dbReference>
<dbReference type="AlphaFoldDB" id="A0A401TWI2"/>
<keyword evidence="2" id="KW-1133">Transmembrane helix</keyword>
<sequence length="83" mass="8887">MVLCLSLSVSVCNPQGLSNAKAQEVLLRDGLNELKPPKGTPEYVKFARQLAGGLQCLMWVASVICFIAFGIETGRGNLAGYDD</sequence>
<dbReference type="Gene3D" id="2.70.150.10">
    <property type="entry name" value="Calcium-transporting ATPase, cytoplasmic transduction domain A"/>
    <property type="match status" value="1"/>
</dbReference>
<evidence type="ECO:0000256" key="2">
    <source>
        <dbReference type="SAM" id="Phobius"/>
    </source>
</evidence>
<protein>
    <recommendedName>
        <fullName evidence="3">Cation-transporting P-type ATPase N-terminal domain-containing protein</fullName>
    </recommendedName>
</protein>
<dbReference type="GO" id="GO:0036376">
    <property type="term" value="P:sodium ion export across plasma membrane"/>
    <property type="evidence" value="ECO:0007669"/>
    <property type="project" value="TreeGrafter"/>
</dbReference>
<dbReference type="PANTHER" id="PTHR43294">
    <property type="entry name" value="SODIUM/POTASSIUM-TRANSPORTING ATPASE SUBUNIT ALPHA"/>
    <property type="match status" value="1"/>
</dbReference>
<gene>
    <name evidence="4" type="ORF">chiPu_0031072</name>
</gene>
<feature type="domain" description="Cation-transporting P-type ATPase N-terminal" evidence="3">
    <location>
        <begin position="4"/>
        <end position="70"/>
    </location>
</feature>
<dbReference type="SMART" id="SM00831">
    <property type="entry name" value="Cation_ATPase_N"/>
    <property type="match status" value="1"/>
</dbReference>
<name>A0A401TWI2_CHIPU</name>
<dbReference type="GO" id="GO:0030007">
    <property type="term" value="P:intracellular potassium ion homeostasis"/>
    <property type="evidence" value="ECO:0007669"/>
    <property type="project" value="TreeGrafter"/>
</dbReference>
<reference evidence="4 5" key="1">
    <citation type="journal article" date="2018" name="Nat. Ecol. Evol.">
        <title>Shark genomes provide insights into elasmobranch evolution and the origin of vertebrates.</title>
        <authorList>
            <person name="Hara Y"/>
            <person name="Yamaguchi K"/>
            <person name="Onimaru K"/>
            <person name="Kadota M"/>
            <person name="Koyanagi M"/>
            <person name="Keeley SD"/>
            <person name="Tatsumi K"/>
            <person name="Tanaka K"/>
            <person name="Motone F"/>
            <person name="Kageyama Y"/>
            <person name="Nozu R"/>
            <person name="Adachi N"/>
            <person name="Nishimura O"/>
            <person name="Nakagawa R"/>
            <person name="Tanegashima C"/>
            <person name="Kiyatake I"/>
            <person name="Matsumoto R"/>
            <person name="Murakumo K"/>
            <person name="Nishida K"/>
            <person name="Terakita A"/>
            <person name="Kuratani S"/>
            <person name="Sato K"/>
            <person name="Hyodo S Kuraku.S."/>
        </authorList>
    </citation>
    <scope>NUCLEOTIDE SEQUENCE [LARGE SCALE GENOMIC DNA]</scope>
</reference>
<evidence type="ECO:0000313" key="4">
    <source>
        <dbReference type="EMBL" id="GCC47007.1"/>
    </source>
</evidence>
<dbReference type="OrthoDB" id="3352408at2759"/>
<dbReference type="InterPro" id="IPR023298">
    <property type="entry name" value="ATPase_P-typ_TM_dom_sf"/>
</dbReference>
<dbReference type="Pfam" id="PF00690">
    <property type="entry name" value="Cation_ATPase_N"/>
    <property type="match status" value="1"/>
</dbReference>
<dbReference type="GO" id="GO:0005391">
    <property type="term" value="F:P-type sodium:potassium-exchanging transporter activity"/>
    <property type="evidence" value="ECO:0007669"/>
    <property type="project" value="TreeGrafter"/>
</dbReference>
<comment type="caution">
    <text evidence="4">The sequence shown here is derived from an EMBL/GenBank/DDBJ whole genome shotgun (WGS) entry which is preliminary data.</text>
</comment>